<dbReference type="Proteomes" id="UP001302602">
    <property type="component" value="Unassembled WGS sequence"/>
</dbReference>
<accession>A0AAN6TS90</accession>
<feature type="region of interest" description="Disordered" evidence="2">
    <location>
        <begin position="62"/>
        <end position="85"/>
    </location>
</feature>
<dbReference type="GeneID" id="87830566"/>
<protein>
    <submittedName>
        <fullName evidence="3">Uncharacterized protein</fullName>
    </submittedName>
</protein>
<dbReference type="PANTHER" id="PTHR37540:SF5">
    <property type="entry name" value="TRANSCRIPTION FACTOR DOMAIN-CONTAINING PROTEIN"/>
    <property type="match status" value="1"/>
</dbReference>
<sequence length="535" mass="58572">MPSITESVASSPALGSWTKARADCSPLDPGSDPFIIITSFAKPGPETRKFIRSHVMRGKNAGKFRNSKNWPSAPAEPQAADGRGVCTGSKARRTEQVGDQGMMEAVGWTLVTPRKIASELSLFGFGSDMQPYALGLIYRALTVVKPATYGLQDMTAEGPHDDNLFCFANLTHYPGILHSTLFAAQAFHDLATGRPYSTVAQVHLAKALRHLQRSLDDEKQALELSTMAVVCSLAMAAVIAGDLATAVKHMDGLQRIVQLRGGLRVLGPENMLAYKARVLDLGLAMGLGHKLRFPQHGKMSWSPQIAHGRPATRFPELAAALALYARPDPRLLHVWADLREFSRLVNEAAAATTRGAKISVEMAHRLATSVPYRLLRLEPRNKEGGLHLHPGVLLHELLRQCMLAYAKMLLIRLQGIGKKMAVLADGLRAVLDAWHDALQLPRAGGSASSDERGLRKLLLWGVFVASVSIFEDWSLNEQWLGGMMGQNLWVLELSTWAETRLVLKDFLWIDAVFDGPCQKVFERVISICEDGPDGS</sequence>
<gene>
    <name evidence="3" type="ORF">N657DRAFT_649769</name>
</gene>
<evidence type="ECO:0000313" key="3">
    <source>
        <dbReference type="EMBL" id="KAK4119807.1"/>
    </source>
</evidence>
<dbReference type="AlphaFoldDB" id="A0AAN6TS90"/>
<evidence type="ECO:0000256" key="1">
    <source>
        <dbReference type="ARBA" id="ARBA00023242"/>
    </source>
</evidence>
<reference evidence="3" key="2">
    <citation type="submission" date="2023-05" db="EMBL/GenBank/DDBJ databases">
        <authorList>
            <consortium name="Lawrence Berkeley National Laboratory"/>
            <person name="Steindorff A."/>
            <person name="Hensen N."/>
            <person name="Bonometti L."/>
            <person name="Westerberg I."/>
            <person name="Brannstrom I.O."/>
            <person name="Guillou S."/>
            <person name="Cros-Aarteil S."/>
            <person name="Calhoun S."/>
            <person name="Haridas S."/>
            <person name="Kuo A."/>
            <person name="Mondo S."/>
            <person name="Pangilinan J."/>
            <person name="Riley R."/>
            <person name="Labutti K."/>
            <person name="Andreopoulos B."/>
            <person name="Lipzen A."/>
            <person name="Chen C."/>
            <person name="Yanf M."/>
            <person name="Daum C."/>
            <person name="Ng V."/>
            <person name="Clum A."/>
            <person name="Ohm R."/>
            <person name="Martin F."/>
            <person name="Silar P."/>
            <person name="Natvig D."/>
            <person name="Lalanne C."/>
            <person name="Gautier V."/>
            <person name="Ament-Velasquez S.L."/>
            <person name="Kruys A."/>
            <person name="Hutchinson M.I."/>
            <person name="Powell A.J."/>
            <person name="Barry K."/>
            <person name="Miller A.N."/>
            <person name="Grigoriev I.V."/>
            <person name="Debuchy R."/>
            <person name="Gladieux P."/>
            <person name="Thoren M.H."/>
            <person name="Johannesson H."/>
        </authorList>
    </citation>
    <scope>NUCLEOTIDE SEQUENCE</scope>
    <source>
        <strain evidence="3">CBS 731.68</strain>
    </source>
</reference>
<organism evidence="3 4">
    <name type="scientific">Parathielavia appendiculata</name>
    <dbReference type="NCBI Taxonomy" id="2587402"/>
    <lineage>
        <taxon>Eukaryota</taxon>
        <taxon>Fungi</taxon>
        <taxon>Dikarya</taxon>
        <taxon>Ascomycota</taxon>
        <taxon>Pezizomycotina</taxon>
        <taxon>Sordariomycetes</taxon>
        <taxon>Sordariomycetidae</taxon>
        <taxon>Sordariales</taxon>
        <taxon>Chaetomiaceae</taxon>
        <taxon>Parathielavia</taxon>
    </lineage>
</organism>
<dbReference type="Pfam" id="PF11951">
    <property type="entry name" value="Fungal_trans_2"/>
    <property type="match status" value="1"/>
</dbReference>
<dbReference type="InterPro" id="IPR021858">
    <property type="entry name" value="Fun_TF"/>
</dbReference>
<keyword evidence="4" id="KW-1185">Reference proteome</keyword>
<evidence type="ECO:0000313" key="4">
    <source>
        <dbReference type="Proteomes" id="UP001302602"/>
    </source>
</evidence>
<keyword evidence="1" id="KW-0539">Nucleus</keyword>
<comment type="caution">
    <text evidence="3">The sequence shown here is derived from an EMBL/GenBank/DDBJ whole genome shotgun (WGS) entry which is preliminary data.</text>
</comment>
<dbReference type="RefSeq" id="XP_062643580.1">
    <property type="nucleotide sequence ID" value="XM_062793797.1"/>
</dbReference>
<reference evidence="3" key="1">
    <citation type="journal article" date="2023" name="Mol. Phylogenet. Evol.">
        <title>Genome-scale phylogeny and comparative genomics of the fungal order Sordariales.</title>
        <authorList>
            <person name="Hensen N."/>
            <person name="Bonometti L."/>
            <person name="Westerberg I."/>
            <person name="Brannstrom I.O."/>
            <person name="Guillou S."/>
            <person name="Cros-Aarteil S."/>
            <person name="Calhoun S."/>
            <person name="Haridas S."/>
            <person name="Kuo A."/>
            <person name="Mondo S."/>
            <person name="Pangilinan J."/>
            <person name="Riley R."/>
            <person name="LaButti K."/>
            <person name="Andreopoulos B."/>
            <person name="Lipzen A."/>
            <person name="Chen C."/>
            <person name="Yan M."/>
            <person name="Daum C."/>
            <person name="Ng V."/>
            <person name="Clum A."/>
            <person name="Steindorff A."/>
            <person name="Ohm R.A."/>
            <person name="Martin F."/>
            <person name="Silar P."/>
            <person name="Natvig D.O."/>
            <person name="Lalanne C."/>
            <person name="Gautier V."/>
            <person name="Ament-Velasquez S.L."/>
            <person name="Kruys A."/>
            <person name="Hutchinson M.I."/>
            <person name="Powell A.J."/>
            <person name="Barry K."/>
            <person name="Miller A.N."/>
            <person name="Grigoriev I.V."/>
            <person name="Debuchy R."/>
            <person name="Gladieux P."/>
            <person name="Hiltunen Thoren M."/>
            <person name="Johannesson H."/>
        </authorList>
    </citation>
    <scope>NUCLEOTIDE SEQUENCE</scope>
    <source>
        <strain evidence="3">CBS 731.68</strain>
    </source>
</reference>
<evidence type="ECO:0000256" key="2">
    <source>
        <dbReference type="SAM" id="MobiDB-lite"/>
    </source>
</evidence>
<dbReference type="EMBL" id="MU853244">
    <property type="protein sequence ID" value="KAK4119807.1"/>
    <property type="molecule type" value="Genomic_DNA"/>
</dbReference>
<proteinExistence type="predicted"/>
<name>A0AAN6TS90_9PEZI</name>
<dbReference type="PANTHER" id="PTHR37540">
    <property type="entry name" value="TRANSCRIPTION FACTOR (ACR-2), PUTATIVE-RELATED-RELATED"/>
    <property type="match status" value="1"/>
</dbReference>